<proteinExistence type="predicted"/>
<keyword evidence="2" id="KW-1185">Reference proteome</keyword>
<evidence type="ECO:0000313" key="1">
    <source>
        <dbReference type="EMBL" id="TFY72739.1"/>
    </source>
</evidence>
<evidence type="ECO:0000313" key="2">
    <source>
        <dbReference type="Proteomes" id="UP000298327"/>
    </source>
</evidence>
<reference evidence="1 2" key="1">
    <citation type="submission" date="2019-02" db="EMBL/GenBank/DDBJ databases">
        <title>Genome sequencing of the rare red list fungi Dentipellis fragilis.</title>
        <authorList>
            <person name="Buettner E."/>
            <person name="Kellner H."/>
        </authorList>
    </citation>
    <scope>NUCLEOTIDE SEQUENCE [LARGE SCALE GENOMIC DNA]</scope>
    <source>
        <strain evidence="1 2">DSM 105465</strain>
    </source>
</reference>
<gene>
    <name evidence="1" type="ORF">EVG20_g247</name>
</gene>
<dbReference type="AlphaFoldDB" id="A0A4Y9ZGZ1"/>
<accession>A0A4Y9ZGZ1</accession>
<dbReference type="Proteomes" id="UP000298327">
    <property type="component" value="Unassembled WGS sequence"/>
</dbReference>
<organism evidence="1 2">
    <name type="scientific">Dentipellis fragilis</name>
    <dbReference type="NCBI Taxonomy" id="205917"/>
    <lineage>
        <taxon>Eukaryota</taxon>
        <taxon>Fungi</taxon>
        <taxon>Dikarya</taxon>
        <taxon>Basidiomycota</taxon>
        <taxon>Agaricomycotina</taxon>
        <taxon>Agaricomycetes</taxon>
        <taxon>Russulales</taxon>
        <taxon>Hericiaceae</taxon>
        <taxon>Dentipellis</taxon>
    </lineage>
</organism>
<name>A0A4Y9ZGZ1_9AGAM</name>
<dbReference type="EMBL" id="SEOQ01000006">
    <property type="protein sequence ID" value="TFY72739.1"/>
    <property type="molecule type" value="Genomic_DNA"/>
</dbReference>
<comment type="caution">
    <text evidence="1">The sequence shown here is derived from an EMBL/GenBank/DDBJ whole genome shotgun (WGS) entry which is preliminary data.</text>
</comment>
<sequence>MYNHVFVLQHIDSADFPRPLRPMKEPVPSNPCLPLSLPSTGFLQREADTIAPKSIIKQLRRSPSPPSIDELQEALSSPLIESTASPTISSPTLSERLFPQHAAGKAKAQAPRGRWKEPEPYEVLRAVERRDVMYLMEVRDRAFHLLVRQSGGVTPLLHAMRIGKSHSDVAVILLGAFSRYVNHLEDEEMTRPQTKRILKALRANLKLAIDYGLQSSQSDLIASFLQTLVMSEGDKWVSAQVSNISLALRAGTEGKPVYTAQTAVRKFATKELGKAQAIAALDD</sequence>
<protein>
    <submittedName>
        <fullName evidence="1">Uncharacterized protein</fullName>
    </submittedName>
</protein>
<dbReference type="OrthoDB" id="3005035at2759"/>